<sequence>MYTEAQKPPLPKEPTENNALEPLGSSCVATT</sequence>
<reference evidence="2" key="1">
    <citation type="journal article" date="2021" name="Proc. Natl. Acad. Sci. U.S.A.">
        <title>A Catalog of Tens of Thousands of Viruses from Human Metagenomes Reveals Hidden Associations with Chronic Diseases.</title>
        <authorList>
            <person name="Tisza M.J."/>
            <person name="Buck C.B."/>
        </authorList>
    </citation>
    <scope>NUCLEOTIDE SEQUENCE</scope>
    <source>
        <strain evidence="2">CtrMq22</strain>
    </source>
</reference>
<protein>
    <submittedName>
        <fullName evidence="2">Uncharacterized protein</fullName>
    </submittedName>
</protein>
<feature type="region of interest" description="Disordered" evidence="1">
    <location>
        <begin position="1"/>
        <end position="31"/>
    </location>
</feature>
<proteinExistence type="predicted"/>
<name>A0A8S5NWD3_9CAUD</name>
<evidence type="ECO:0000256" key="1">
    <source>
        <dbReference type="SAM" id="MobiDB-lite"/>
    </source>
</evidence>
<dbReference type="EMBL" id="BK015263">
    <property type="protein sequence ID" value="DAD98514.1"/>
    <property type="molecule type" value="Genomic_DNA"/>
</dbReference>
<evidence type="ECO:0000313" key="2">
    <source>
        <dbReference type="EMBL" id="DAD98514.1"/>
    </source>
</evidence>
<accession>A0A8S5NWD3</accession>
<organism evidence="2">
    <name type="scientific">Myoviridae sp. ctrMq22</name>
    <dbReference type="NCBI Taxonomy" id="2825181"/>
    <lineage>
        <taxon>Viruses</taxon>
        <taxon>Duplodnaviria</taxon>
        <taxon>Heunggongvirae</taxon>
        <taxon>Uroviricota</taxon>
        <taxon>Caudoviricetes</taxon>
    </lineage>
</organism>